<protein>
    <submittedName>
        <fullName evidence="2">Uncharacterized protein</fullName>
    </submittedName>
</protein>
<comment type="caution">
    <text evidence="2">The sequence shown here is derived from an EMBL/GenBank/DDBJ whole genome shotgun (WGS) entry which is preliminary data.</text>
</comment>
<reference evidence="2 3" key="1">
    <citation type="submission" date="2019-09" db="EMBL/GenBank/DDBJ databases">
        <title>Wenzhouxiangella sp. Genome sequencing and assembly.</title>
        <authorList>
            <person name="Zhang R."/>
        </authorList>
    </citation>
    <scope>NUCLEOTIDE SEQUENCE [LARGE SCALE GENOMIC DNA]</scope>
    <source>
        <strain evidence="2 3">W260</strain>
    </source>
</reference>
<evidence type="ECO:0000313" key="3">
    <source>
        <dbReference type="Proteomes" id="UP000325372"/>
    </source>
</evidence>
<organism evidence="2 3">
    <name type="scientific">Marinihelvus fidelis</name>
    <dbReference type="NCBI Taxonomy" id="2613842"/>
    <lineage>
        <taxon>Bacteria</taxon>
        <taxon>Pseudomonadati</taxon>
        <taxon>Pseudomonadota</taxon>
        <taxon>Gammaproteobacteria</taxon>
        <taxon>Chromatiales</taxon>
        <taxon>Wenzhouxiangellaceae</taxon>
        <taxon>Marinihelvus</taxon>
    </lineage>
</organism>
<dbReference type="AlphaFoldDB" id="A0A5N0TBS9"/>
<keyword evidence="3" id="KW-1185">Reference proteome</keyword>
<name>A0A5N0TBS9_9GAMM</name>
<dbReference type="Proteomes" id="UP000325372">
    <property type="component" value="Unassembled WGS sequence"/>
</dbReference>
<gene>
    <name evidence="2" type="ORF">F3N42_09475</name>
</gene>
<feature type="signal peptide" evidence="1">
    <location>
        <begin position="1"/>
        <end position="21"/>
    </location>
</feature>
<evidence type="ECO:0000313" key="2">
    <source>
        <dbReference type="EMBL" id="KAA9131537.1"/>
    </source>
</evidence>
<dbReference type="EMBL" id="VYXP01000005">
    <property type="protein sequence ID" value="KAA9131537.1"/>
    <property type="molecule type" value="Genomic_DNA"/>
</dbReference>
<evidence type="ECO:0000256" key="1">
    <source>
        <dbReference type="SAM" id="SignalP"/>
    </source>
</evidence>
<accession>A0A5N0TBS9</accession>
<dbReference type="PROSITE" id="PS51257">
    <property type="entry name" value="PROKAR_LIPOPROTEIN"/>
    <property type="match status" value="1"/>
</dbReference>
<proteinExistence type="predicted"/>
<sequence>MRSRILTCLLAITAIALTACGPDDSYDGQPVNLDSCLGVEPDAAAGTGAPRNGVTSSDVLEGDWPWVIAGASNPAYAEGPVRLRAGAFARTTPPEARVSIKVLGCQWADLDGDGAIEAAALVSENFGGSGTFISLQVLDRQRGELFGRLPAELGDRVFPYDFAIEDGVIRVGLLAHAKNDPYCCPSVEETRRFAVRAMRVEPLPAEP</sequence>
<dbReference type="RefSeq" id="WP_150864186.1">
    <property type="nucleotide sequence ID" value="NZ_VYXP01000005.1"/>
</dbReference>
<feature type="chain" id="PRO_5024381590" evidence="1">
    <location>
        <begin position="22"/>
        <end position="207"/>
    </location>
</feature>
<keyword evidence="1" id="KW-0732">Signal</keyword>